<protein>
    <submittedName>
        <fullName evidence="1">Uncharacterized protein</fullName>
    </submittedName>
</protein>
<keyword evidence="2" id="KW-1185">Reference proteome</keyword>
<evidence type="ECO:0000313" key="2">
    <source>
        <dbReference type="Proteomes" id="UP001197974"/>
    </source>
</evidence>
<evidence type="ECO:0000313" key="1">
    <source>
        <dbReference type="EMBL" id="WLR43830.1"/>
    </source>
</evidence>
<name>A0ABY9JZF6_9BACI</name>
<gene>
    <name evidence="1" type="ORF">LC087_06830</name>
</gene>
<dbReference type="RefSeq" id="WP_226538648.1">
    <property type="nucleotide sequence ID" value="NZ_CP129013.1"/>
</dbReference>
<dbReference type="Proteomes" id="UP001197974">
    <property type="component" value="Chromosome"/>
</dbReference>
<proteinExistence type="predicted"/>
<organism evidence="1 2">
    <name type="scientific">Bacillus carboniphilus</name>
    <dbReference type="NCBI Taxonomy" id="86663"/>
    <lineage>
        <taxon>Bacteria</taxon>
        <taxon>Bacillati</taxon>
        <taxon>Bacillota</taxon>
        <taxon>Bacilli</taxon>
        <taxon>Bacillales</taxon>
        <taxon>Bacillaceae</taxon>
        <taxon>Bacillus</taxon>
    </lineage>
</organism>
<dbReference type="EMBL" id="CP129013">
    <property type="protein sequence ID" value="WLR43830.1"/>
    <property type="molecule type" value="Genomic_DNA"/>
</dbReference>
<reference evidence="1 2" key="1">
    <citation type="submission" date="2023-06" db="EMBL/GenBank/DDBJ databases">
        <title>Five Gram-positive bacteria isolated from mangrove sediments in Shenzhen, Guangdong, China.</title>
        <authorList>
            <person name="Yu S."/>
            <person name="Zheng W."/>
            <person name="Huang Y."/>
        </authorList>
    </citation>
    <scope>NUCLEOTIDE SEQUENCE [LARGE SCALE GENOMIC DNA]</scope>
    <source>
        <strain evidence="1 2">SaN35-3</strain>
    </source>
</reference>
<accession>A0ABY9JZF6</accession>
<sequence>MTYRPTVRYDERYKKYVDELFKATTLDRNQIIRLALFSAAHSNEFLNVIQQYKRVDVPLPSPSWSVTDADLWRYKSVENAKEKEEKTELRRRETEGRNGQVYERRIVNQGGIRIKLG</sequence>